<dbReference type="InterPro" id="IPR036397">
    <property type="entry name" value="RNaseH_sf"/>
</dbReference>
<evidence type="ECO:0000313" key="4">
    <source>
        <dbReference type="EMBL" id="KAH0814979.1"/>
    </source>
</evidence>
<comment type="caution">
    <text evidence="4">The sequence shown here is derived from an EMBL/GenBank/DDBJ whole genome shotgun (WGS) entry which is preliminary data.</text>
</comment>
<name>A0A8J6HHT4_TENMO</name>
<feature type="domain" description="Brf1 TBP-binding" evidence="3">
    <location>
        <begin position="27"/>
        <end position="66"/>
    </location>
</feature>
<dbReference type="Gene3D" id="1.20.5.650">
    <property type="entry name" value="Single helix bin"/>
    <property type="match status" value="1"/>
</dbReference>
<dbReference type="GO" id="GO:0003677">
    <property type="term" value="F:DNA binding"/>
    <property type="evidence" value="ECO:0007669"/>
    <property type="project" value="InterPro"/>
</dbReference>
<dbReference type="Gene3D" id="3.30.420.10">
    <property type="entry name" value="Ribonuclease H-like superfamily/Ribonuclease H"/>
    <property type="match status" value="1"/>
</dbReference>
<dbReference type="Pfam" id="PF07741">
    <property type="entry name" value="BRF1"/>
    <property type="match status" value="2"/>
</dbReference>
<reference evidence="4" key="2">
    <citation type="submission" date="2021-08" db="EMBL/GenBank/DDBJ databases">
        <authorList>
            <person name="Eriksson T."/>
        </authorList>
    </citation>
    <scope>NUCLEOTIDE SEQUENCE</scope>
    <source>
        <strain evidence="4">Stoneville</strain>
        <tissue evidence="4">Whole head</tissue>
    </source>
</reference>
<sequence>MGLASSLDDTSNAVQPPLPLEVDLTFDDIDDEELESYIMSEHESQNKNAIWLKRNAAFLEEQKSRSDSVFDVIRSNAPDVCPSDPIIFVQLHWLTNCNRKVAITESRWQSNREFVGRSNVADFKKPTSPLPVYIRGANLTLFRPVVVIRTDRIGSLILDSVRDVIEEVTHTSDANFPMISTSINQKGGCVCRVAFFPPKKLLSDRVSRTFTCLKRLARPVSVKAEKLKKEREEGKPEKKKRRNVRRKPMGPTNSAGEAIEKILQEKKISSKINYDVLKSLNASINKTDTAQEEEAATSPSLPTKRFDVSQSNVKRPGQRRHRATTPAQDRYLRLLAVREPFTNTLLLQRQLVRGTNVRIALETIRQCLLEDNLHIRRPATGHLLTAAHRQARLQFAENYVKWNDNNEWARVLFSDESRFCLESSDRRVRVIRRPNERYAQCNILGKQPYGGGSFMVWDGRDNGCTVYVTDILEQYVVPFTPFIGDKLTFQHYNARPHSVRILFEYLEEIAFACMASKEPRLQTDDNTGKKDAKPSIKILGRSKKSDVGLPFVEEEKKTEKKDEPSEEEELDEDYEEEDNVAEESVKENGLLEMLRQHREDGDEGEEYFGYDEEEDRTGIFHDLLPGVLSVPGESQGDSDRVNLQGRRDDVVEFTRAVGDDSSKYHRPHRQADHGLHYGRFQTERFCGSGSRRVLSVQVVPGLTGRCRIYPPAIGKLLGTWDITIGRFPTAASIRNALAQFITLTMSANVANPPWNFSWVVQDHLAAMAWPQTVSNLEYLVQNNIGHLVTLSPEKLPPVAKHPHLSWTRIDIEEFEAPTLQDIIRFIDICKNCRLKKQTDGLNGSINIQAGRERERRNKEVTVHLRIVANFAFLDESSSIKLSD</sequence>
<dbReference type="InterPro" id="IPR029021">
    <property type="entry name" value="Prot-tyrosine_phosphatase-like"/>
</dbReference>
<dbReference type="Gene3D" id="3.90.190.10">
    <property type="entry name" value="Protein tyrosine phosphatase superfamily"/>
    <property type="match status" value="1"/>
</dbReference>
<keyword evidence="5" id="KW-1185">Reference proteome</keyword>
<gene>
    <name evidence="4" type="ORF">GEV33_007812</name>
</gene>
<evidence type="ECO:0000313" key="5">
    <source>
        <dbReference type="Proteomes" id="UP000719412"/>
    </source>
</evidence>
<feature type="domain" description="Brf1 TBP-binding" evidence="3">
    <location>
        <begin position="223"/>
        <end position="281"/>
    </location>
</feature>
<feature type="compositionally biased region" description="Basic residues" evidence="1">
    <location>
        <begin position="237"/>
        <end position="248"/>
    </location>
</feature>
<feature type="compositionally biased region" description="Basic and acidic residues" evidence="1">
    <location>
        <begin position="553"/>
        <end position="563"/>
    </location>
</feature>
<feature type="region of interest" description="Disordered" evidence="1">
    <location>
        <begin position="549"/>
        <end position="589"/>
    </location>
</feature>
<evidence type="ECO:0008006" key="6">
    <source>
        <dbReference type="Google" id="ProtNLM"/>
    </source>
</evidence>
<dbReference type="Proteomes" id="UP000719412">
    <property type="component" value="Unassembled WGS sequence"/>
</dbReference>
<dbReference type="SUPFAM" id="SSF52799">
    <property type="entry name" value="(Phosphotyrosine protein) phosphatases II"/>
    <property type="match status" value="1"/>
</dbReference>
<evidence type="ECO:0000256" key="1">
    <source>
        <dbReference type="SAM" id="MobiDB-lite"/>
    </source>
</evidence>
<dbReference type="GO" id="GO:0015074">
    <property type="term" value="P:DNA integration"/>
    <property type="evidence" value="ECO:0007669"/>
    <property type="project" value="InterPro"/>
</dbReference>
<dbReference type="InterPro" id="IPR011665">
    <property type="entry name" value="BRF1_TBP-bd_dom"/>
</dbReference>
<feature type="domain" description="Transposase Tc1-like" evidence="2">
    <location>
        <begin position="329"/>
        <end position="401"/>
    </location>
</feature>
<dbReference type="GO" id="GO:0006313">
    <property type="term" value="P:DNA transposition"/>
    <property type="evidence" value="ECO:0007669"/>
    <property type="project" value="InterPro"/>
</dbReference>
<protein>
    <recommendedName>
        <fullName evidence="6">Transposase</fullName>
    </recommendedName>
</protein>
<dbReference type="FunFam" id="1.20.5.650:FF:000007">
    <property type="entry name" value="transcription factor IIIB 90 kDa subunit"/>
    <property type="match status" value="1"/>
</dbReference>
<proteinExistence type="predicted"/>
<accession>A0A8J6HHT4</accession>
<feature type="region of interest" description="Disordered" evidence="1">
    <location>
        <begin position="288"/>
        <end position="324"/>
    </location>
</feature>
<feature type="compositionally biased region" description="Acidic residues" evidence="1">
    <location>
        <begin position="564"/>
        <end position="581"/>
    </location>
</feature>
<dbReference type="InterPro" id="IPR002492">
    <property type="entry name" value="Transposase_Tc1-like"/>
</dbReference>
<dbReference type="Pfam" id="PF01498">
    <property type="entry name" value="HTH_Tnp_Tc3_2"/>
    <property type="match status" value="1"/>
</dbReference>
<evidence type="ECO:0000259" key="2">
    <source>
        <dbReference type="Pfam" id="PF01498"/>
    </source>
</evidence>
<feature type="region of interest" description="Disordered" evidence="1">
    <location>
        <begin position="225"/>
        <end position="257"/>
    </location>
</feature>
<organism evidence="4 5">
    <name type="scientific">Tenebrio molitor</name>
    <name type="common">Yellow mealworm beetle</name>
    <dbReference type="NCBI Taxonomy" id="7067"/>
    <lineage>
        <taxon>Eukaryota</taxon>
        <taxon>Metazoa</taxon>
        <taxon>Ecdysozoa</taxon>
        <taxon>Arthropoda</taxon>
        <taxon>Hexapoda</taxon>
        <taxon>Insecta</taxon>
        <taxon>Pterygota</taxon>
        <taxon>Neoptera</taxon>
        <taxon>Endopterygota</taxon>
        <taxon>Coleoptera</taxon>
        <taxon>Polyphaga</taxon>
        <taxon>Cucujiformia</taxon>
        <taxon>Tenebrionidae</taxon>
        <taxon>Tenebrio</taxon>
    </lineage>
</organism>
<dbReference type="EMBL" id="JABDTM020023693">
    <property type="protein sequence ID" value="KAH0814979.1"/>
    <property type="molecule type" value="Genomic_DNA"/>
</dbReference>
<reference evidence="4" key="1">
    <citation type="journal article" date="2020" name="J Insects Food Feed">
        <title>The yellow mealworm (Tenebrio molitor) genome: a resource for the emerging insects as food and feed industry.</title>
        <authorList>
            <person name="Eriksson T."/>
            <person name="Andere A."/>
            <person name="Kelstrup H."/>
            <person name="Emery V."/>
            <person name="Picard C."/>
        </authorList>
    </citation>
    <scope>NUCLEOTIDE SEQUENCE</scope>
    <source>
        <strain evidence="4">Stoneville</strain>
        <tissue evidence="4">Whole head</tissue>
    </source>
</reference>
<evidence type="ECO:0000259" key="3">
    <source>
        <dbReference type="Pfam" id="PF07741"/>
    </source>
</evidence>
<feature type="compositionally biased region" description="Basic and acidic residues" evidence="1">
    <location>
        <begin position="225"/>
        <end position="236"/>
    </location>
</feature>
<dbReference type="AlphaFoldDB" id="A0A8J6HHT4"/>